<dbReference type="AlphaFoldDB" id="K6Z8W2"/>
<dbReference type="Proteomes" id="UP000006327">
    <property type="component" value="Unassembled WGS sequence"/>
</dbReference>
<dbReference type="Gene3D" id="1.20.1180.10">
    <property type="entry name" value="Udp N-acetylglucosamine O-acyltransferase, C-terminal domain"/>
    <property type="match status" value="1"/>
</dbReference>
<evidence type="ECO:0000313" key="10">
    <source>
        <dbReference type="EMBL" id="GAC19875.1"/>
    </source>
</evidence>
<dbReference type="UniPathway" id="UPA00359">
    <property type="reaction ID" value="UER00477"/>
</dbReference>
<evidence type="ECO:0000256" key="1">
    <source>
        <dbReference type="ARBA" id="ARBA00022490"/>
    </source>
</evidence>
<dbReference type="Pfam" id="PF13720">
    <property type="entry name" value="Acetyltransf_11"/>
    <property type="match status" value="1"/>
</dbReference>
<evidence type="ECO:0000256" key="5">
    <source>
        <dbReference type="ARBA" id="ARBA00022737"/>
    </source>
</evidence>
<comment type="similarity">
    <text evidence="8">Belongs to the transferase hexapeptide repeat family. LpxA subfamily.</text>
</comment>
<dbReference type="STRING" id="493475.GARC_2912"/>
<comment type="caution">
    <text evidence="10">The sequence shown here is derived from an EMBL/GenBank/DDBJ whole genome shotgun (WGS) entry which is preliminary data.</text>
</comment>
<reference evidence="10 11" key="1">
    <citation type="journal article" date="2017" name="Antonie Van Leeuwenhoek">
        <title>Rhizobium rhizosphaerae sp. nov., a novel species isolated from rice rhizosphere.</title>
        <authorList>
            <person name="Zhao J.J."/>
            <person name="Zhang J."/>
            <person name="Zhang R.J."/>
            <person name="Zhang C.W."/>
            <person name="Yin H.Q."/>
            <person name="Zhang X.X."/>
        </authorList>
    </citation>
    <scope>NUCLEOTIDE SEQUENCE [LARGE SCALE GENOMIC DNA]</scope>
    <source>
        <strain evidence="10 11">BSs20135</strain>
    </source>
</reference>
<organism evidence="10 11">
    <name type="scientific">Paraglaciecola arctica BSs20135</name>
    <dbReference type="NCBI Taxonomy" id="493475"/>
    <lineage>
        <taxon>Bacteria</taxon>
        <taxon>Pseudomonadati</taxon>
        <taxon>Pseudomonadota</taxon>
        <taxon>Gammaproteobacteria</taxon>
        <taxon>Alteromonadales</taxon>
        <taxon>Alteromonadaceae</taxon>
        <taxon>Paraglaciecola</taxon>
    </lineage>
</organism>
<evidence type="ECO:0000313" key="11">
    <source>
        <dbReference type="Proteomes" id="UP000006327"/>
    </source>
</evidence>
<dbReference type="NCBIfam" id="NF003657">
    <property type="entry name" value="PRK05289.1"/>
    <property type="match status" value="1"/>
</dbReference>
<dbReference type="Gene3D" id="2.160.10.10">
    <property type="entry name" value="Hexapeptide repeat proteins"/>
    <property type="match status" value="1"/>
</dbReference>
<comment type="function">
    <text evidence="8">Involved in the biosynthesis of lipid A, a phosphorylated glycolipid that anchors the lipopolysaccharide to the outer membrane of the cell.</text>
</comment>
<keyword evidence="5 8" id="KW-0677">Repeat</keyword>
<keyword evidence="2 8" id="KW-0444">Lipid biosynthesis</keyword>
<dbReference type="InterPro" id="IPR037157">
    <property type="entry name" value="Acetyltransf_C_sf"/>
</dbReference>
<gene>
    <name evidence="8 10" type="primary">lpxA</name>
    <name evidence="10" type="ORF">GARC_2912</name>
</gene>
<dbReference type="GO" id="GO:0005737">
    <property type="term" value="C:cytoplasm"/>
    <property type="evidence" value="ECO:0007669"/>
    <property type="project" value="UniProtKB-SubCell"/>
</dbReference>
<dbReference type="GO" id="GO:0008780">
    <property type="term" value="F:acyl-[acyl-carrier-protein]-UDP-N-acetylglucosamine O-acyltransferase activity"/>
    <property type="evidence" value="ECO:0007669"/>
    <property type="project" value="UniProtKB-UniRule"/>
</dbReference>
<dbReference type="eggNOG" id="COG1043">
    <property type="taxonomic scope" value="Bacteria"/>
</dbReference>
<evidence type="ECO:0000256" key="4">
    <source>
        <dbReference type="ARBA" id="ARBA00022679"/>
    </source>
</evidence>
<dbReference type="SUPFAM" id="SSF51161">
    <property type="entry name" value="Trimeric LpxA-like enzymes"/>
    <property type="match status" value="1"/>
</dbReference>
<dbReference type="PIRSF" id="PIRSF000456">
    <property type="entry name" value="UDP-GlcNAc_acltr"/>
    <property type="match status" value="1"/>
</dbReference>
<evidence type="ECO:0000256" key="7">
    <source>
        <dbReference type="ARBA" id="ARBA00023315"/>
    </source>
</evidence>
<keyword evidence="6 8" id="KW-0443">Lipid metabolism</keyword>
<keyword evidence="7 8" id="KW-0012">Acyltransferase</keyword>
<keyword evidence="3 8" id="KW-0441">Lipid A biosynthesis</keyword>
<dbReference type="OrthoDB" id="9807278at2"/>
<comment type="subcellular location">
    <subcellularLocation>
        <location evidence="8">Cytoplasm</location>
    </subcellularLocation>
</comment>
<dbReference type="EMBL" id="BAEO01000041">
    <property type="protein sequence ID" value="GAC19875.1"/>
    <property type="molecule type" value="Genomic_DNA"/>
</dbReference>
<dbReference type="GO" id="GO:0009245">
    <property type="term" value="P:lipid A biosynthetic process"/>
    <property type="evidence" value="ECO:0007669"/>
    <property type="project" value="UniProtKB-UniRule"/>
</dbReference>
<dbReference type="Pfam" id="PF00132">
    <property type="entry name" value="Hexapep"/>
    <property type="match status" value="1"/>
</dbReference>
<evidence type="ECO:0000256" key="6">
    <source>
        <dbReference type="ARBA" id="ARBA00023098"/>
    </source>
</evidence>
<comment type="pathway">
    <text evidence="8">Glycolipid biosynthesis; lipid IV(A) biosynthesis; lipid IV(A) from (3R)-3-hydroxytetradecanoyl-[acyl-carrier-protein] and UDP-N-acetyl-alpha-D-glucosamine: step 1/6.</text>
</comment>
<dbReference type="InterPro" id="IPR010137">
    <property type="entry name" value="Lipid_A_LpxA"/>
</dbReference>
<comment type="subunit">
    <text evidence="8">Homotrimer.</text>
</comment>
<evidence type="ECO:0000256" key="3">
    <source>
        <dbReference type="ARBA" id="ARBA00022556"/>
    </source>
</evidence>
<dbReference type="GO" id="GO:0016020">
    <property type="term" value="C:membrane"/>
    <property type="evidence" value="ECO:0007669"/>
    <property type="project" value="GOC"/>
</dbReference>
<dbReference type="PANTHER" id="PTHR43480:SF1">
    <property type="entry name" value="ACYL-[ACYL-CARRIER-PROTEIN]--UDP-N-ACETYLGLUCOSAMINE O-ACYLTRANSFERASE, MITOCHONDRIAL-RELATED"/>
    <property type="match status" value="1"/>
</dbReference>
<name>K6Z8W2_9ALTE</name>
<evidence type="ECO:0000259" key="9">
    <source>
        <dbReference type="Pfam" id="PF13720"/>
    </source>
</evidence>
<dbReference type="PANTHER" id="PTHR43480">
    <property type="entry name" value="ACYL-[ACYL-CARRIER-PROTEIN]--UDP-N-ACETYLGLUCOSAMINE O-ACYLTRANSFERASE"/>
    <property type="match status" value="1"/>
</dbReference>
<protein>
    <recommendedName>
        <fullName evidence="8">Acyl-[acyl-carrier-protein]--UDP-N-acetylglucosamine O-acyltransferase</fullName>
        <shortName evidence="8">UDP-N-acetylglucosamine acyltransferase</shortName>
        <ecNumber evidence="8">2.3.1.129</ecNumber>
    </recommendedName>
</protein>
<dbReference type="HAMAP" id="MF_00387">
    <property type="entry name" value="LpxA"/>
    <property type="match status" value="1"/>
</dbReference>
<sequence length="255" mass="27421">MIHSTAIIHPSVKLGTNVSVGAFCLIGADVSIGDNTVLESHVVVKGKTTMGKGNHIYQFASVGEDCQDKKYAGEPTELIMGDNNIIRESVTIHRGTVQDKGVTKIGSNNLLMCFVHVAHDCVIGDNSILATGATLAGHVRIGNWVIMGGLTAAHQFCHIGDHSFIGGGAIVLADVPPFVMLGNDSVPRGINSEGLRRRGFDNETIMQIKRSYKILYRNGNRAIEAVEKLKEFAGDNQEVKQLADFVANSSRGIIR</sequence>
<feature type="domain" description="UDP N-acetylglucosamine O-acyltransferase C-terminal" evidence="9">
    <location>
        <begin position="174"/>
        <end position="254"/>
    </location>
</feature>
<keyword evidence="1 8" id="KW-0963">Cytoplasm</keyword>
<accession>K6Z8W2</accession>
<keyword evidence="4 8" id="KW-0808">Transferase</keyword>
<evidence type="ECO:0000256" key="8">
    <source>
        <dbReference type="HAMAP-Rule" id="MF_00387"/>
    </source>
</evidence>
<dbReference type="InterPro" id="IPR001451">
    <property type="entry name" value="Hexapep"/>
</dbReference>
<dbReference type="InterPro" id="IPR018357">
    <property type="entry name" value="Hexapep_transf_CS"/>
</dbReference>
<dbReference type="RefSeq" id="WP_007621213.1">
    <property type="nucleotide sequence ID" value="NZ_BAEO01000041.1"/>
</dbReference>
<proteinExistence type="inferred from homology"/>
<keyword evidence="11" id="KW-1185">Reference proteome</keyword>
<comment type="catalytic activity">
    <reaction evidence="8">
        <text>a (3R)-hydroxyacyl-[ACP] + UDP-N-acetyl-alpha-D-glucosamine = a UDP-3-O-[(3R)-3-hydroxyacyl]-N-acetyl-alpha-D-glucosamine + holo-[ACP]</text>
        <dbReference type="Rhea" id="RHEA:67812"/>
        <dbReference type="Rhea" id="RHEA-COMP:9685"/>
        <dbReference type="Rhea" id="RHEA-COMP:9945"/>
        <dbReference type="ChEBI" id="CHEBI:57705"/>
        <dbReference type="ChEBI" id="CHEBI:64479"/>
        <dbReference type="ChEBI" id="CHEBI:78827"/>
        <dbReference type="ChEBI" id="CHEBI:173225"/>
        <dbReference type="EC" id="2.3.1.129"/>
    </reaction>
</comment>
<dbReference type="EC" id="2.3.1.129" evidence="8"/>
<dbReference type="CDD" id="cd03351">
    <property type="entry name" value="LbH_UDP-GlcNAc_AT"/>
    <property type="match status" value="1"/>
</dbReference>
<dbReference type="InterPro" id="IPR011004">
    <property type="entry name" value="Trimer_LpxA-like_sf"/>
</dbReference>
<dbReference type="NCBIfam" id="TIGR01852">
    <property type="entry name" value="lipid_A_lpxA"/>
    <property type="match status" value="1"/>
</dbReference>
<evidence type="ECO:0000256" key="2">
    <source>
        <dbReference type="ARBA" id="ARBA00022516"/>
    </source>
</evidence>
<dbReference type="PROSITE" id="PS00101">
    <property type="entry name" value="HEXAPEP_TRANSFERASES"/>
    <property type="match status" value="1"/>
</dbReference>
<dbReference type="InterPro" id="IPR029098">
    <property type="entry name" value="Acetyltransf_C"/>
</dbReference>